<dbReference type="RefSeq" id="WP_002444002.1">
    <property type="nucleotide sequence ID" value="NZ_AP018585.1"/>
</dbReference>
<feature type="transmembrane region" description="Helical" evidence="5">
    <location>
        <begin position="147"/>
        <end position="169"/>
    </location>
</feature>
<dbReference type="GeneID" id="58050361"/>
<feature type="transmembrane region" description="Helical" evidence="5">
    <location>
        <begin position="352"/>
        <end position="375"/>
    </location>
</feature>
<accession>A0ABM7FUG9</accession>
<evidence type="ECO:0000259" key="6">
    <source>
        <dbReference type="Pfam" id="PF04234"/>
    </source>
</evidence>
<keyword evidence="5" id="KW-0812">Transmembrane</keyword>
<proteinExistence type="predicted"/>
<dbReference type="InterPro" id="IPR014755">
    <property type="entry name" value="Cu-Rt/internalin_Ig-like"/>
</dbReference>
<feature type="transmembrane region" description="Helical" evidence="5">
    <location>
        <begin position="396"/>
        <end position="414"/>
    </location>
</feature>
<evidence type="ECO:0000256" key="5">
    <source>
        <dbReference type="SAM" id="Phobius"/>
    </source>
</evidence>
<evidence type="ECO:0000256" key="4">
    <source>
        <dbReference type="ARBA" id="ARBA00023008"/>
    </source>
</evidence>
<feature type="transmembrane region" description="Helical" evidence="5">
    <location>
        <begin position="278"/>
        <end position="302"/>
    </location>
</feature>
<gene>
    <name evidence="7" type="ORF">JMUB590_0591</name>
</gene>
<keyword evidence="5" id="KW-1133">Transmembrane helix</keyword>
<dbReference type="Proteomes" id="UP000274772">
    <property type="component" value="Chromosome"/>
</dbReference>
<keyword evidence="2" id="KW-0479">Metal-binding</keyword>
<evidence type="ECO:0000256" key="3">
    <source>
        <dbReference type="ARBA" id="ARBA00022729"/>
    </source>
</evidence>
<dbReference type="InterPro" id="IPR032694">
    <property type="entry name" value="CopC/D"/>
</dbReference>
<dbReference type="PANTHER" id="PTHR34820:SF4">
    <property type="entry name" value="INNER MEMBRANE PROTEIN YEBZ"/>
    <property type="match status" value="1"/>
</dbReference>
<dbReference type="Pfam" id="PF04234">
    <property type="entry name" value="CopC"/>
    <property type="match status" value="1"/>
</dbReference>
<evidence type="ECO:0000313" key="8">
    <source>
        <dbReference type="Proteomes" id="UP000274772"/>
    </source>
</evidence>
<dbReference type="EMBL" id="AP018586">
    <property type="protein sequence ID" value="BBD91701.1"/>
    <property type="molecule type" value="Genomic_DNA"/>
</dbReference>
<name>A0ABM7FUG9_9STAP</name>
<evidence type="ECO:0000256" key="1">
    <source>
        <dbReference type="ARBA" id="ARBA00004196"/>
    </source>
</evidence>
<protein>
    <submittedName>
        <fullName evidence="7">Copper resistance protein CopC</fullName>
    </submittedName>
</protein>
<keyword evidence="8" id="KW-1185">Reference proteome</keyword>
<dbReference type="InterPro" id="IPR007348">
    <property type="entry name" value="CopC_dom"/>
</dbReference>
<dbReference type="Gene3D" id="2.60.40.1220">
    <property type="match status" value="1"/>
</dbReference>
<dbReference type="PANTHER" id="PTHR34820">
    <property type="entry name" value="INNER MEMBRANE PROTEIN YEBZ"/>
    <property type="match status" value="1"/>
</dbReference>
<keyword evidence="5" id="KW-0472">Membrane</keyword>
<feature type="domain" description="CopC" evidence="6">
    <location>
        <begin position="33"/>
        <end position="127"/>
    </location>
</feature>
<feature type="transmembrane region" description="Helical" evidence="5">
    <location>
        <begin position="190"/>
        <end position="208"/>
    </location>
</feature>
<feature type="transmembrane region" description="Helical" evidence="5">
    <location>
        <begin position="253"/>
        <end position="272"/>
    </location>
</feature>
<evidence type="ECO:0000256" key="2">
    <source>
        <dbReference type="ARBA" id="ARBA00022723"/>
    </source>
</evidence>
<sequence length="416" mass="46953">MLLRNKMSKYIIALVIIFFMTLVPAFEHQASAHATLEKTTPQEKGVVKEKPEEIQLEYNEPVNAKYSNITLYNDKGKKISEVKPTTSGWSKTLEFPGDQIAKGTNTVEWHAISADGHEVSNKFEFSVGKVTAKNVDTSDAFYAQPSFWFGVFRYLTEGATIILVGLFWVNGIAKRRGLRQFNVLPKQVGVTWIMAMTLLMSMIVYMMTLTSDVLNDILTLKADVIMQFPYIISSIALIVLFILMTLKDMEKVWYWLVSLAMILAIAMSGHAWSQHIPLWSIIIRTLHLAGMTLWLGALIYLICYAKTERGNQLTNVRQMLLRTNITAVAILIISGVLMAIDETNILTIWSHLQAWTIFMILKVIGTLIMMILGFYQTTKALGKRNKVNQPTLYIELIIGIALIFAGVMMSQINIPS</sequence>
<dbReference type="InterPro" id="IPR014756">
    <property type="entry name" value="Ig_E-set"/>
</dbReference>
<keyword evidence="4" id="KW-0186">Copper</keyword>
<keyword evidence="3" id="KW-0732">Signal</keyword>
<organism evidence="7 8">
    <name type="scientific">Staphylococcus caprae</name>
    <dbReference type="NCBI Taxonomy" id="29380"/>
    <lineage>
        <taxon>Bacteria</taxon>
        <taxon>Bacillati</taxon>
        <taxon>Bacillota</taxon>
        <taxon>Bacilli</taxon>
        <taxon>Bacillales</taxon>
        <taxon>Staphylococcaceae</taxon>
        <taxon>Staphylococcus</taxon>
    </lineage>
</organism>
<comment type="subcellular location">
    <subcellularLocation>
        <location evidence="1">Cell envelope</location>
    </subcellularLocation>
</comment>
<feature type="transmembrane region" description="Helical" evidence="5">
    <location>
        <begin position="228"/>
        <end position="246"/>
    </location>
</feature>
<evidence type="ECO:0000313" key="7">
    <source>
        <dbReference type="EMBL" id="BBD91701.1"/>
    </source>
</evidence>
<dbReference type="SUPFAM" id="SSF81296">
    <property type="entry name" value="E set domains"/>
    <property type="match status" value="1"/>
</dbReference>
<feature type="transmembrane region" description="Helical" evidence="5">
    <location>
        <begin position="323"/>
        <end position="340"/>
    </location>
</feature>
<reference evidence="7 8" key="1">
    <citation type="submission" date="2018-05" db="EMBL/GenBank/DDBJ databases">
        <title>Complete genome sequencing of three human clinical isolates of Staphylococcus caprae reveals virulence factors similar to those of S. epidermidis and S. capitis.</title>
        <authorList>
            <person name="Watanabe S."/>
            <person name="Cui L."/>
        </authorList>
    </citation>
    <scope>NUCLEOTIDE SEQUENCE [LARGE SCALE GENOMIC DNA]</scope>
    <source>
        <strain evidence="7 8">JMUB590</strain>
    </source>
</reference>